<dbReference type="PROSITE" id="PS01187">
    <property type="entry name" value="EGF_CA"/>
    <property type="match status" value="1"/>
</dbReference>
<evidence type="ECO:0000256" key="7">
    <source>
        <dbReference type="SAM" id="SignalP"/>
    </source>
</evidence>
<dbReference type="InterPro" id="IPR018097">
    <property type="entry name" value="EGF_Ca-bd_CS"/>
</dbReference>
<keyword evidence="7" id="KW-0732">Signal</keyword>
<evidence type="ECO:0000256" key="6">
    <source>
        <dbReference type="SAM" id="Phobius"/>
    </source>
</evidence>
<feature type="signal peptide" evidence="7">
    <location>
        <begin position="1"/>
        <end position="27"/>
    </location>
</feature>
<dbReference type="Pfam" id="PF11938">
    <property type="entry name" value="DUF3456"/>
    <property type="match status" value="1"/>
</dbReference>
<name>A0ABP1Q1Q6_9HEXA</name>
<evidence type="ECO:0000313" key="9">
    <source>
        <dbReference type="EMBL" id="CAL8084242.1"/>
    </source>
</evidence>
<protein>
    <recommendedName>
        <fullName evidence="8">EGF-like domain-containing protein</fullName>
    </recommendedName>
</protein>
<evidence type="ECO:0000256" key="2">
    <source>
        <dbReference type="ARBA" id="ARBA00022536"/>
    </source>
</evidence>
<comment type="similarity">
    <text evidence="1">Belongs to the CRELD family.</text>
</comment>
<keyword evidence="6" id="KW-0812">Transmembrane</keyword>
<dbReference type="PROSITE" id="PS01248">
    <property type="entry name" value="EGF_LAM_1"/>
    <property type="match status" value="1"/>
</dbReference>
<dbReference type="SMART" id="SM00181">
    <property type="entry name" value="EGF"/>
    <property type="match status" value="3"/>
</dbReference>
<feature type="disulfide bond" evidence="5">
    <location>
        <begin position="189"/>
        <end position="198"/>
    </location>
</feature>
<sequence>MRLLTSSLSFQVILLHLLVIFIISSNASLPGVALGSGQKPTRRLAPCQACRTLVNSFNLGLERTAKGHYGGGDTAWEEENKKVYKNSELRLVEIQEGLCNEISQGKDQCHELATENEHLLEDWWNAQRNEGVGEDLMPWLCVGKLQVCCPEFHYGSQCLPCLGHPGPVCSGHGKCKGSGTRKGNGDCSCETGYTGKLCDSCAQNFYEAYKDTDKLLCSACHKACQGGCSGAGAKSCAACKEGWETDEEKGCIDLNECLLEHEPCKQNEFCVNTEGSYTCIECDKSCDGCYGDGPDMCEKCASNYFLKDKLCVDGSTAERNFQISTTRYLTYFGLCVATCIIFQKNIAVASVIGLAVGIYITASEYLLSTSQQ</sequence>
<reference evidence="9 10" key="1">
    <citation type="submission" date="2024-08" db="EMBL/GenBank/DDBJ databases">
        <authorList>
            <person name="Cucini C."/>
            <person name="Frati F."/>
        </authorList>
    </citation>
    <scope>NUCLEOTIDE SEQUENCE [LARGE SCALE GENOMIC DNA]</scope>
</reference>
<keyword evidence="6" id="KW-1133">Transmembrane helix</keyword>
<dbReference type="SMART" id="SM00261">
    <property type="entry name" value="FU"/>
    <property type="match status" value="2"/>
</dbReference>
<keyword evidence="3" id="KW-0106">Calcium</keyword>
<dbReference type="InterPro" id="IPR000742">
    <property type="entry name" value="EGF"/>
</dbReference>
<accession>A0ABP1Q1Q6</accession>
<evidence type="ECO:0000256" key="1">
    <source>
        <dbReference type="ARBA" id="ARBA00005897"/>
    </source>
</evidence>
<dbReference type="InterPro" id="IPR021852">
    <property type="entry name" value="DUF3456"/>
</dbReference>
<dbReference type="CDD" id="cd00064">
    <property type="entry name" value="FU"/>
    <property type="match status" value="1"/>
</dbReference>
<keyword evidence="10" id="KW-1185">Reference proteome</keyword>
<feature type="domain" description="EGF-like" evidence="8">
    <location>
        <begin position="165"/>
        <end position="199"/>
    </location>
</feature>
<keyword evidence="2 5" id="KW-0245">EGF-like domain</keyword>
<proteinExistence type="inferred from homology"/>
<feature type="transmembrane region" description="Helical" evidence="6">
    <location>
        <begin position="346"/>
        <end position="367"/>
    </location>
</feature>
<dbReference type="EMBL" id="CAXLJM020000018">
    <property type="protein sequence ID" value="CAL8084242.1"/>
    <property type="molecule type" value="Genomic_DNA"/>
</dbReference>
<dbReference type="SUPFAM" id="SSF57184">
    <property type="entry name" value="Growth factor receptor domain"/>
    <property type="match status" value="1"/>
</dbReference>
<dbReference type="CDD" id="cd00054">
    <property type="entry name" value="EGF_CA"/>
    <property type="match status" value="1"/>
</dbReference>
<keyword evidence="4 5" id="KW-1015">Disulfide bond</keyword>
<gene>
    <name evidence="9" type="ORF">ODALV1_LOCUS5733</name>
</gene>
<evidence type="ECO:0000256" key="4">
    <source>
        <dbReference type="ARBA" id="ARBA00023157"/>
    </source>
</evidence>
<evidence type="ECO:0000256" key="5">
    <source>
        <dbReference type="PROSITE-ProRule" id="PRU00076"/>
    </source>
</evidence>
<dbReference type="Proteomes" id="UP001642540">
    <property type="component" value="Unassembled WGS sequence"/>
</dbReference>
<dbReference type="InterPro" id="IPR009030">
    <property type="entry name" value="Growth_fac_rcpt_cys_sf"/>
</dbReference>
<comment type="caution">
    <text evidence="5">Lacks conserved residue(s) required for the propagation of feature annotation.</text>
</comment>
<dbReference type="InterPro" id="IPR006212">
    <property type="entry name" value="Furin_repeat"/>
</dbReference>
<feature type="chain" id="PRO_5046610240" description="EGF-like domain-containing protein" evidence="7">
    <location>
        <begin position="28"/>
        <end position="372"/>
    </location>
</feature>
<dbReference type="Gene3D" id="2.10.220.10">
    <property type="entry name" value="Hormone Receptor, Insulin-like Growth Factor Receptor 1, Chain A, domain 2"/>
    <property type="match status" value="1"/>
</dbReference>
<comment type="caution">
    <text evidence="9">The sequence shown here is derived from an EMBL/GenBank/DDBJ whole genome shotgun (WGS) entry which is preliminary data.</text>
</comment>
<dbReference type="PROSITE" id="PS50026">
    <property type="entry name" value="EGF_3"/>
    <property type="match status" value="1"/>
</dbReference>
<dbReference type="PROSITE" id="PS00022">
    <property type="entry name" value="EGF_1"/>
    <property type="match status" value="1"/>
</dbReference>
<keyword evidence="6" id="KW-0472">Membrane</keyword>
<evidence type="ECO:0000313" key="10">
    <source>
        <dbReference type="Proteomes" id="UP001642540"/>
    </source>
</evidence>
<evidence type="ECO:0000256" key="3">
    <source>
        <dbReference type="ARBA" id="ARBA00022837"/>
    </source>
</evidence>
<dbReference type="InterPro" id="IPR002049">
    <property type="entry name" value="LE_dom"/>
</dbReference>
<organism evidence="9 10">
    <name type="scientific">Orchesella dallaii</name>
    <dbReference type="NCBI Taxonomy" id="48710"/>
    <lineage>
        <taxon>Eukaryota</taxon>
        <taxon>Metazoa</taxon>
        <taxon>Ecdysozoa</taxon>
        <taxon>Arthropoda</taxon>
        <taxon>Hexapoda</taxon>
        <taxon>Collembola</taxon>
        <taxon>Entomobryomorpha</taxon>
        <taxon>Entomobryoidea</taxon>
        <taxon>Orchesellidae</taxon>
        <taxon>Orchesellinae</taxon>
        <taxon>Orchesella</taxon>
    </lineage>
</organism>
<evidence type="ECO:0000259" key="8">
    <source>
        <dbReference type="PROSITE" id="PS50026"/>
    </source>
</evidence>